<proteinExistence type="predicted"/>
<accession>A0A921MGT2</accession>
<organism evidence="2 3">
    <name type="scientific">Brevibacterium senegalense</name>
    <dbReference type="NCBI Taxonomy" id="1033736"/>
    <lineage>
        <taxon>Bacteria</taxon>
        <taxon>Bacillati</taxon>
        <taxon>Actinomycetota</taxon>
        <taxon>Actinomycetes</taxon>
        <taxon>Micrococcales</taxon>
        <taxon>Brevibacteriaceae</taxon>
        <taxon>Brevibacterium</taxon>
    </lineage>
</organism>
<feature type="domain" description="Thiolase C-terminal" evidence="1">
    <location>
        <begin position="70"/>
        <end position="207"/>
    </location>
</feature>
<sequence length="210" mass="21522">NALLQKPVTVEDVLNSPYIADPLHRLDCCVVTDGGGAVVVVSPAVAKRLERQSVTVLGHGEAPKTAAGGRIDLTHTGAVWSGPKAFAEAGVTHADIDYASIYDSFTITVIETLEDLGFCEKGQGGAFVASGALRAPDGGLPFNTDGGGLCNNHPVNRGGMTKVLEAVRQLRGEAHAAVQVPDCDIALAHGTGGSLGTRMGSATLILGREA</sequence>
<reference evidence="2" key="2">
    <citation type="submission" date="2021-09" db="EMBL/GenBank/DDBJ databases">
        <authorList>
            <person name="Gilroy R."/>
        </authorList>
    </citation>
    <scope>NUCLEOTIDE SEQUENCE</scope>
    <source>
        <strain evidence="2">ChiGjej5B5-7349</strain>
    </source>
</reference>
<protein>
    <submittedName>
        <fullName evidence="2">Thiolase domain-containing protein</fullName>
    </submittedName>
</protein>
<dbReference type="Proteomes" id="UP000784435">
    <property type="component" value="Unassembled WGS sequence"/>
</dbReference>
<dbReference type="SUPFAM" id="SSF53901">
    <property type="entry name" value="Thiolase-like"/>
    <property type="match status" value="2"/>
</dbReference>
<dbReference type="PANTHER" id="PTHR42870:SF1">
    <property type="entry name" value="NON-SPECIFIC LIPID-TRANSFER PROTEIN-LIKE 2"/>
    <property type="match status" value="1"/>
</dbReference>
<dbReference type="PANTHER" id="PTHR42870">
    <property type="entry name" value="ACETYL-COA C-ACETYLTRANSFERASE"/>
    <property type="match status" value="1"/>
</dbReference>
<dbReference type="InterPro" id="IPR055140">
    <property type="entry name" value="Thiolase_C_2"/>
</dbReference>
<name>A0A921MGT2_9MICO</name>
<dbReference type="InterPro" id="IPR016039">
    <property type="entry name" value="Thiolase-like"/>
</dbReference>
<evidence type="ECO:0000313" key="3">
    <source>
        <dbReference type="Proteomes" id="UP000784435"/>
    </source>
</evidence>
<dbReference type="GO" id="GO:0016746">
    <property type="term" value="F:acyltransferase activity"/>
    <property type="evidence" value="ECO:0007669"/>
    <property type="project" value="InterPro"/>
</dbReference>
<gene>
    <name evidence="2" type="ORF">K8V08_12095</name>
</gene>
<dbReference type="CDD" id="cd00829">
    <property type="entry name" value="SCP-x_thiolase"/>
    <property type="match status" value="1"/>
</dbReference>
<evidence type="ECO:0000259" key="1">
    <source>
        <dbReference type="Pfam" id="PF22691"/>
    </source>
</evidence>
<evidence type="ECO:0000313" key="2">
    <source>
        <dbReference type="EMBL" id="HJG81141.1"/>
    </source>
</evidence>
<reference evidence="2" key="1">
    <citation type="journal article" date="2021" name="PeerJ">
        <title>Extensive microbial diversity within the chicken gut microbiome revealed by metagenomics and culture.</title>
        <authorList>
            <person name="Gilroy R."/>
            <person name="Ravi A."/>
            <person name="Getino M."/>
            <person name="Pursley I."/>
            <person name="Horton D.L."/>
            <person name="Alikhan N.F."/>
            <person name="Baker D."/>
            <person name="Gharbi K."/>
            <person name="Hall N."/>
            <person name="Watson M."/>
            <person name="Adriaenssens E.M."/>
            <person name="Foster-Nyarko E."/>
            <person name="Jarju S."/>
            <person name="Secka A."/>
            <person name="Antonio M."/>
            <person name="Oren A."/>
            <person name="Chaudhuri R.R."/>
            <person name="La Ragione R."/>
            <person name="Hildebrand F."/>
            <person name="Pallen M.J."/>
        </authorList>
    </citation>
    <scope>NUCLEOTIDE SEQUENCE</scope>
    <source>
        <strain evidence="2">ChiGjej5B5-7349</strain>
    </source>
</reference>
<feature type="non-terminal residue" evidence="2">
    <location>
        <position position="1"/>
    </location>
</feature>
<dbReference type="Pfam" id="PF22691">
    <property type="entry name" value="Thiolase_C_1"/>
    <property type="match status" value="1"/>
</dbReference>
<dbReference type="EMBL" id="DYUK01000267">
    <property type="protein sequence ID" value="HJG81141.1"/>
    <property type="molecule type" value="Genomic_DNA"/>
</dbReference>
<dbReference type="Gene3D" id="3.40.47.10">
    <property type="match status" value="1"/>
</dbReference>
<dbReference type="AlphaFoldDB" id="A0A921MGT2"/>
<comment type="caution">
    <text evidence="2">The sequence shown here is derived from an EMBL/GenBank/DDBJ whole genome shotgun (WGS) entry which is preliminary data.</text>
</comment>